<evidence type="ECO:0000256" key="1">
    <source>
        <dbReference type="SAM" id="MobiDB-lite"/>
    </source>
</evidence>
<feature type="region of interest" description="Disordered" evidence="1">
    <location>
        <begin position="315"/>
        <end position="334"/>
    </location>
</feature>
<feature type="chain" id="PRO_5040389994" evidence="3">
    <location>
        <begin position="20"/>
        <end position="350"/>
    </location>
</feature>
<dbReference type="OrthoDB" id="6771613at2759"/>
<keyword evidence="2" id="KW-1133">Transmembrane helix</keyword>
<evidence type="ECO:0000256" key="3">
    <source>
        <dbReference type="SAM" id="SignalP"/>
    </source>
</evidence>
<gene>
    <name evidence="4" type="ORF">PHYEVI_LOCUS2925</name>
</gene>
<proteinExistence type="predicted"/>
<organism evidence="4 5">
    <name type="scientific">Phyllotreta striolata</name>
    <name type="common">Striped flea beetle</name>
    <name type="synonym">Crioceris striolata</name>
    <dbReference type="NCBI Taxonomy" id="444603"/>
    <lineage>
        <taxon>Eukaryota</taxon>
        <taxon>Metazoa</taxon>
        <taxon>Ecdysozoa</taxon>
        <taxon>Arthropoda</taxon>
        <taxon>Hexapoda</taxon>
        <taxon>Insecta</taxon>
        <taxon>Pterygota</taxon>
        <taxon>Neoptera</taxon>
        <taxon>Endopterygota</taxon>
        <taxon>Coleoptera</taxon>
        <taxon>Polyphaga</taxon>
        <taxon>Cucujiformia</taxon>
        <taxon>Chrysomeloidea</taxon>
        <taxon>Chrysomelidae</taxon>
        <taxon>Galerucinae</taxon>
        <taxon>Alticini</taxon>
        <taxon>Phyllotreta</taxon>
    </lineage>
</organism>
<reference evidence="4" key="1">
    <citation type="submission" date="2022-01" db="EMBL/GenBank/DDBJ databases">
        <authorList>
            <person name="King R."/>
        </authorList>
    </citation>
    <scope>NUCLEOTIDE SEQUENCE</scope>
</reference>
<accession>A0A9N9TM47</accession>
<name>A0A9N9TM47_PHYSR</name>
<feature type="transmembrane region" description="Helical" evidence="2">
    <location>
        <begin position="29"/>
        <end position="52"/>
    </location>
</feature>
<keyword evidence="3" id="KW-0732">Signal</keyword>
<sequence length="350" mass="39444">MCFLLTVTLMTYCLKKASTGSCVMEISILTFLVTLPLIVMTFAMYLITPYFIDEIEDRQFGLIRDCDKTRVIGLIERVYPDAQQFKLKCNGLNFGENMGVLLTDCFDASEVIPEKYYIASKSNYWCENSIVHSIKGFKKITDTTDSITILEADPPLPEPCTPDDEASLLRKDSYFYVEERFQSNAEHVLTGWKVRDRNSRIALQEIPVLSYCVPGFPSAIIFSRPGMYFSGFQKECRPHEPFDNVLVPYSKFLSQIHANFPHVEYRSNKVDLKKDDQTTAGVDTSRTGGVTLSEGATSVTVDGRTSNEATKLDSSRYLSTNEASSSTSEVPDLTKPKGSLIKLVIEEFCW</sequence>
<keyword evidence="2" id="KW-0472">Membrane</keyword>
<feature type="signal peptide" evidence="3">
    <location>
        <begin position="1"/>
        <end position="19"/>
    </location>
</feature>
<protein>
    <submittedName>
        <fullName evidence="4">Uncharacterized protein</fullName>
    </submittedName>
</protein>
<feature type="compositionally biased region" description="Polar residues" evidence="1">
    <location>
        <begin position="316"/>
        <end position="329"/>
    </location>
</feature>
<evidence type="ECO:0000313" key="5">
    <source>
        <dbReference type="Proteomes" id="UP001153712"/>
    </source>
</evidence>
<keyword evidence="5" id="KW-1185">Reference proteome</keyword>
<dbReference type="AlphaFoldDB" id="A0A9N9TM47"/>
<dbReference type="EMBL" id="OU900105">
    <property type="protein sequence ID" value="CAG9856504.1"/>
    <property type="molecule type" value="Genomic_DNA"/>
</dbReference>
<evidence type="ECO:0000313" key="4">
    <source>
        <dbReference type="EMBL" id="CAG9856504.1"/>
    </source>
</evidence>
<keyword evidence="2" id="KW-0812">Transmembrane</keyword>
<dbReference type="Proteomes" id="UP001153712">
    <property type="component" value="Chromosome 12"/>
</dbReference>
<evidence type="ECO:0000256" key="2">
    <source>
        <dbReference type="SAM" id="Phobius"/>
    </source>
</evidence>